<feature type="domain" description="6-phosphogluconate dehydrogenase NADP-binding" evidence="5">
    <location>
        <begin position="6"/>
        <end position="165"/>
    </location>
</feature>
<dbReference type="PANTHER" id="PTHR22981:SF7">
    <property type="entry name" value="3-HYDROXYISOBUTYRATE DEHYDROGENASE, MITOCHONDRIAL"/>
    <property type="match status" value="1"/>
</dbReference>
<keyword evidence="2" id="KW-0560">Oxidoreductase</keyword>
<evidence type="ECO:0000256" key="4">
    <source>
        <dbReference type="PIRSR" id="PIRSR000103-1"/>
    </source>
</evidence>
<protein>
    <submittedName>
        <fullName evidence="7">3-hydroxyisobutyrate dehydrogenase</fullName>
    </submittedName>
</protein>
<dbReference type="InterPro" id="IPR006115">
    <property type="entry name" value="6PGDH_NADP-bd"/>
</dbReference>
<proteinExistence type="inferred from homology"/>
<evidence type="ECO:0000313" key="8">
    <source>
        <dbReference type="Proteomes" id="UP000220106"/>
    </source>
</evidence>
<dbReference type="GO" id="GO:0050661">
    <property type="term" value="F:NADP binding"/>
    <property type="evidence" value="ECO:0007669"/>
    <property type="project" value="InterPro"/>
</dbReference>
<reference evidence="7 8" key="1">
    <citation type="submission" date="2017-09" db="EMBL/GenBank/DDBJ databases">
        <title>Large-scale bioinformatics analysis of Bacillus genomes uncovers conserved roles of natural products in bacterial physiology.</title>
        <authorList>
            <consortium name="Agbiome Team Llc"/>
            <person name="Bleich R.M."/>
            <person name="Kirk G.J."/>
            <person name="Santa Maria K.C."/>
            <person name="Allen S.E."/>
            <person name="Farag S."/>
            <person name="Shank E.A."/>
            <person name="Bowers A."/>
        </authorList>
    </citation>
    <scope>NUCLEOTIDE SEQUENCE [LARGE SCALE GENOMIC DNA]</scope>
    <source>
        <strain evidence="7 8">AFS003229</strain>
    </source>
</reference>
<dbReference type="InterPro" id="IPR015815">
    <property type="entry name" value="HIBADH-related"/>
</dbReference>
<dbReference type="GO" id="GO:0016616">
    <property type="term" value="F:oxidoreductase activity, acting on the CH-OH group of donors, NAD or NADP as acceptor"/>
    <property type="evidence" value="ECO:0007669"/>
    <property type="project" value="TreeGrafter"/>
</dbReference>
<evidence type="ECO:0000256" key="3">
    <source>
        <dbReference type="ARBA" id="ARBA00023027"/>
    </source>
</evidence>
<dbReference type="Pfam" id="PF14833">
    <property type="entry name" value="NAD_binding_11"/>
    <property type="match status" value="1"/>
</dbReference>
<evidence type="ECO:0000256" key="1">
    <source>
        <dbReference type="ARBA" id="ARBA00009080"/>
    </source>
</evidence>
<dbReference type="GO" id="GO:0051287">
    <property type="term" value="F:NAD binding"/>
    <property type="evidence" value="ECO:0007669"/>
    <property type="project" value="InterPro"/>
</dbReference>
<dbReference type="PANTHER" id="PTHR22981">
    <property type="entry name" value="3-HYDROXYISOBUTYRATE DEHYDROGENASE-RELATED"/>
    <property type="match status" value="1"/>
</dbReference>
<dbReference type="InterPro" id="IPR002204">
    <property type="entry name" value="3-OH-isobutyrate_DH-rel_CS"/>
</dbReference>
<dbReference type="InterPro" id="IPR008927">
    <property type="entry name" value="6-PGluconate_DH-like_C_sf"/>
</dbReference>
<dbReference type="SUPFAM" id="SSF51735">
    <property type="entry name" value="NAD(P)-binding Rossmann-fold domains"/>
    <property type="match status" value="1"/>
</dbReference>
<evidence type="ECO:0000256" key="2">
    <source>
        <dbReference type="ARBA" id="ARBA00023002"/>
    </source>
</evidence>
<dbReference type="Gene3D" id="1.10.1040.10">
    <property type="entry name" value="N-(1-d-carboxylethyl)-l-norvaline Dehydrogenase, domain 2"/>
    <property type="match status" value="1"/>
</dbReference>
<dbReference type="GO" id="GO:0016054">
    <property type="term" value="P:organic acid catabolic process"/>
    <property type="evidence" value="ECO:0007669"/>
    <property type="project" value="UniProtKB-ARBA"/>
</dbReference>
<dbReference type="PROSITE" id="PS00895">
    <property type="entry name" value="3_HYDROXYISOBUT_DH"/>
    <property type="match status" value="1"/>
</dbReference>
<evidence type="ECO:0000259" key="6">
    <source>
        <dbReference type="Pfam" id="PF14833"/>
    </source>
</evidence>
<organism evidence="7 8">
    <name type="scientific">Peribacillus butanolivorans</name>
    <dbReference type="NCBI Taxonomy" id="421767"/>
    <lineage>
        <taxon>Bacteria</taxon>
        <taxon>Bacillati</taxon>
        <taxon>Bacillota</taxon>
        <taxon>Bacilli</taxon>
        <taxon>Bacillales</taxon>
        <taxon>Bacillaceae</taxon>
        <taxon>Peribacillus</taxon>
    </lineage>
</organism>
<keyword evidence="3" id="KW-0520">NAD</keyword>
<evidence type="ECO:0000259" key="5">
    <source>
        <dbReference type="Pfam" id="PF03446"/>
    </source>
</evidence>
<dbReference type="InterPro" id="IPR036291">
    <property type="entry name" value="NAD(P)-bd_dom_sf"/>
</dbReference>
<dbReference type="Proteomes" id="UP000220106">
    <property type="component" value="Unassembled WGS sequence"/>
</dbReference>
<dbReference type="InterPro" id="IPR013328">
    <property type="entry name" value="6PGD_dom2"/>
</dbReference>
<evidence type="ECO:0000313" key="7">
    <source>
        <dbReference type="EMBL" id="PEJ33571.1"/>
    </source>
</evidence>
<dbReference type="InterPro" id="IPR029154">
    <property type="entry name" value="HIBADH-like_NADP-bd"/>
</dbReference>
<accession>A0AAX0S4Z7</accession>
<comment type="similarity">
    <text evidence="1">Belongs to the HIBADH-related family.</text>
</comment>
<gene>
    <name evidence="7" type="ORF">CN689_11385</name>
</gene>
<dbReference type="RefSeq" id="WP_098175951.1">
    <property type="nucleotide sequence ID" value="NZ_NUEQ01000017.1"/>
</dbReference>
<feature type="active site" evidence="4">
    <location>
        <position position="175"/>
    </location>
</feature>
<dbReference type="EMBL" id="NUEQ01000017">
    <property type="protein sequence ID" value="PEJ33571.1"/>
    <property type="molecule type" value="Genomic_DNA"/>
</dbReference>
<comment type="caution">
    <text evidence="7">The sequence shown here is derived from an EMBL/GenBank/DDBJ whole genome shotgun (WGS) entry which is preliminary data.</text>
</comment>
<feature type="domain" description="3-hydroxyisobutyrate dehydrogenase-like NAD-binding" evidence="6">
    <location>
        <begin position="169"/>
        <end position="287"/>
    </location>
</feature>
<sequence length="306" mass="32914">MKEFQTIAFIGLGNMGLPMATNLVKAGYTVYGVDTNSEAEKKFSQDGGKIGVPTELLAKQVDIVMISLPTPQIVEKVYLGDGGIVENADSALTIIDFSTISPQLNEKIYAISKEKGIDYLGAPVSGSVSGAVNGTLTIMVGGDKKVYEQALPLLRVLGDNPFHLGESVGVGTVIKLLNNLMIGFYTQAVAEAVALGEQMGVKADMIYDVLSVSFGQSRIYERNYKGHIAQNDFNPGFSTNLLLKDLKLAKQMADENQTPLPIGDKLIDLYSEAVEKGYGEQDMASVYLMVKELIASKNDGLVSNKN</sequence>
<dbReference type="Gene3D" id="3.40.50.720">
    <property type="entry name" value="NAD(P)-binding Rossmann-like Domain"/>
    <property type="match status" value="1"/>
</dbReference>
<dbReference type="Pfam" id="PF03446">
    <property type="entry name" value="NAD_binding_2"/>
    <property type="match status" value="1"/>
</dbReference>
<name>A0AAX0S4Z7_9BACI</name>
<dbReference type="SUPFAM" id="SSF48179">
    <property type="entry name" value="6-phosphogluconate dehydrogenase C-terminal domain-like"/>
    <property type="match status" value="1"/>
</dbReference>
<dbReference type="AlphaFoldDB" id="A0AAX0S4Z7"/>
<dbReference type="PIRSF" id="PIRSF000103">
    <property type="entry name" value="HIBADH"/>
    <property type="match status" value="1"/>
</dbReference>